<feature type="domain" description="FF" evidence="2">
    <location>
        <begin position="56"/>
        <end position="88"/>
    </location>
</feature>
<organism evidence="3 4">
    <name type="scientific">Glossina fuscipes</name>
    <dbReference type="NCBI Taxonomy" id="7396"/>
    <lineage>
        <taxon>Eukaryota</taxon>
        <taxon>Metazoa</taxon>
        <taxon>Ecdysozoa</taxon>
        <taxon>Arthropoda</taxon>
        <taxon>Hexapoda</taxon>
        <taxon>Insecta</taxon>
        <taxon>Pterygota</taxon>
        <taxon>Neoptera</taxon>
        <taxon>Endopterygota</taxon>
        <taxon>Diptera</taxon>
        <taxon>Brachycera</taxon>
        <taxon>Muscomorpha</taxon>
        <taxon>Hippoboscoidea</taxon>
        <taxon>Glossinidae</taxon>
        <taxon>Glossina</taxon>
    </lineage>
</organism>
<reference evidence="4" key="1">
    <citation type="submission" date="2025-08" db="UniProtKB">
        <authorList>
            <consortium name="RefSeq"/>
        </authorList>
    </citation>
    <scope>IDENTIFICATION</scope>
    <source>
        <tissue evidence="4">Whole body pupa</tissue>
    </source>
</reference>
<proteinExistence type="predicted"/>
<dbReference type="Pfam" id="PF01846">
    <property type="entry name" value="FF"/>
    <property type="match status" value="1"/>
</dbReference>
<keyword evidence="3" id="KW-1185">Reference proteome</keyword>
<dbReference type="PANTHER" id="PTHR15377:SF3">
    <property type="entry name" value="WW DOMAIN-CONTAINING PROTEIN"/>
    <property type="match status" value="1"/>
</dbReference>
<dbReference type="GO" id="GO:0005634">
    <property type="term" value="C:nucleus"/>
    <property type="evidence" value="ECO:0007669"/>
    <property type="project" value="TreeGrafter"/>
</dbReference>
<dbReference type="GO" id="GO:0003712">
    <property type="term" value="F:transcription coregulator activity"/>
    <property type="evidence" value="ECO:0007669"/>
    <property type="project" value="TreeGrafter"/>
</dbReference>
<evidence type="ECO:0000259" key="2">
    <source>
        <dbReference type="Pfam" id="PF01846"/>
    </source>
</evidence>
<dbReference type="InterPro" id="IPR036517">
    <property type="entry name" value="FF_domain_sf"/>
</dbReference>
<dbReference type="SUPFAM" id="SSF81698">
    <property type="entry name" value="FF domain"/>
    <property type="match status" value="1"/>
</dbReference>
<sequence length="173" mass="19891">MKSTAAPANARRSRIAGGFSSSFLRPQIYAVPEDAEQMIQFFGIETPIGYPGWQLTSSWKDIKKLINDDPRYLKYNDSDKCEREFHDYMVGKTISAKVDLKECKLITHKSIELVKDNPNHLKEIKDILKVDKRYLLLDYLVEERTNIVLDYLEELQKCGPPPSPSASVIARRK</sequence>
<dbReference type="GO" id="GO:0070063">
    <property type="term" value="F:RNA polymerase binding"/>
    <property type="evidence" value="ECO:0007669"/>
    <property type="project" value="InterPro"/>
</dbReference>
<dbReference type="GeneID" id="119639231"/>
<dbReference type="KEGG" id="gfs:119639231"/>
<dbReference type="Gene3D" id="1.10.10.440">
    <property type="entry name" value="FF domain"/>
    <property type="match status" value="2"/>
</dbReference>
<dbReference type="PANTHER" id="PTHR15377">
    <property type="entry name" value="TRANSCRIPTION ELONGATION REGULATOR 1"/>
    <property type="match status" value="1"/>
</dbReference>
<keyword evidence="1" id="KW-0677">Repeat</keyword>
<accession>A0A9C6DLR2</accession>
<dbReference type="InterPro" id="IPR045148">
    <property type="entry name" value="TCRG1-like"/>
</dbReference>
<evidence type="ECO:0000313" key="3">
    <source>
        <dbReference type="Proteomes" id="UP000092443"/>
    </source>
</evidence>
<gene>
    <name evidence="4" type="primary">LOC119639231</name>
</gene>
<dbReference type="Proteomes" id="UP000092443">
    <property type="component" value="Unplaced"/>
</dbReference>
<dbReference type="InterPro" id="IPR002713">
    <property type="entry name" value="FF_domain"/>
</dbReference>
<name>A0A9C6DLR2_9MUSC</name>
<protein>
    <submittedName>
        <fullName evidence="4">Transcription elongation regulator 1-like</fullName>
    </submittedName>
</protein>
<evidence type="ECO:0000313" key="4">
    <source>
        <dbReference type="RefSeq" id="XP_037892441.1"/>
    </source>
</evidence>
<evidence type="ECO:0000256" key="1">
    <source>
        <dbReference type="ARBA" id="ARBA00022737"/>
    </source>
</evidence>
<dbReference type="AlphaFoldDB" id="A0A9C6DLR2"/>
<dbReference type="RefSeq" id="XP_037892441.1">
    <property type="nucleotide sequence ID" value="XM_038036513.1"/>
</dbReference>